<reference evidence="1" key="1">
    <citation type="submission" date="2023-05" db="EMBL/GenBank/DDBJ databases">
        <authorList>
            <person name="Stuckert A."/>
        </authorList>
    </citation>
    <scope>NUCLEOTIDE SEQUENCE</scope>
</reference>
<accession>A0ABN9D4Z7</accession>
<dbReference type="EMBL" id="CATNWA010014110">
    <property type="protein sequence ID" value="CAI9567593.1"/>
    <property type="molecule type" value="Genomic_DNA"/>
</dbReference>
<sequence>MVQGYSPLYHVTSCHQSQLSQYFSAAERIQPEEK</sequence>
<keyword evidence="2" id="KW-1185">Reference proteome</keyword>
<name>A0ABN9D4Z7_9NEOB</name>
<gene>
    <name evidence="1" type="ORF">SPARVUS_LOCUS6558744</name>
</gene>
<protein>
    <submittedName>
        <fullName evidence="1">Uncharacterized protein</fullName>
    </submittedName>
</protein>
<proteinExistence type="predicted"/>
<comment type="caution">
    <text evidence="1">The sequence shown here is derived from an EMBL/GenBank/DDBJ whole genome shotgun (WGS) entry which is preliminary data.</text>
</comment>
<evidence type="ECO:0000313" key="1">
    <source>
        <dbReference type="EMBL" id="CAI9567593.1"/>
    </source>
</evidence>
<dbReference type="Proteomes" id="UP001162483">
    <property type="component" value="Unassembled WGS sequence"/>
</dbReference>
<organism evidence="1 2">
    <name type="scientific">Staurois parvus</name>
    <dbReference type="NCBI Taxonomy" id="386267"/>
    <lineage>
        <taxon>Eukaryota</taxon>
        <taxon>Metazoa</taxon>
        <taxon>Chordata</taxon>
        <taxon>Craniata</taxon>
        <taxon>Vertebrata</taxon>
        <taxon>Euteleostomi</taxon>
        <taxon>Amphibia</taxon>
        <taxon>Batrachia</taxon>
        <taxon>Anura</taxon>
        <taxon>Neobatrachia</taxon>
        <taxon>Ranoidea</taxon>
        <taxon>Ranidae</taxon>
        <taxon>Staurois</taxon>
    </lineage>
</organism>
<evidence type="ECO:0000313" key="2">
    <source>
        <dbReference type="Proteomes" id="UP001162483"/>
    </source>
</evidence>